<gene>
    <name evidence="1" type="ORF">IAC56_04590</name>
</gene>
<protein>
    <submittedName>
        <fullName evidence="1">Uncharacterized protein</fullName>
    </submittedName>
</protein>
<reference evidence="1" key="2">
    <citation type="journal article" date="2021" name="PeerJ">
        <title>Extensive microbial diversity within the chicken gut microbiome revealed by metagenomics and culture.</title>
        <authorList>
            <person name="Gilroy R."/>
            <person name="Ravi A."/>
            <person name="Getino M."/>
            <person name="Pursley I."/>
            <person name="Horton D.L."/>
            <person name="Alikhan N.F."/>
            <person name="Baker D."/>
            <person name="Gharbi K."/>
            <person name="Hall N."/>
            <person name="Watson M."/>
            <person name="Adriaenssens E.M."/>
            <person name="Foster-Nyarko E."/>
            <person name="Jarju S."/>
            <person name="Secka A."/>
            <person name="Antonio M."/>
            <person name="Oren A."/>
            <person name="Chaudhuri R.R."/>
            <person name="La Ragione R."/>
            <person name="Hildebrand F."/>
            <person name="Pallen M.J."/>
        </authorList>
    </citation>
    <scope>NUCLEOTIDE SEQUENCE</scope>
    <source>
        <strain evidence="1">7463</strain>
    </source>
</reference>
<proteinExistence type="predicted"/>
<evidence type="ECO:0000313" key="1">
    <source>
        <dbReference type="EMBL" id="HIU37530.1"/>
    </source>
</evidence>
<dbReference type="AlphaFoldDB" id="A0A9D1IIH7"/>
<organism evidence="1 2">
    <name type="scientific">Candidatus Aphodousia faecigallinarum</name>
    <dbReference type="NCBI Taxonomy" id="2840677"/>
    <lineage>
        <taxon>Bacteria</taxon>
        <taxon>Pseudomonadati</taxon>
        <taxon>Pseudomonadota</taxon>
        <taxon>Betaproteobacteria</taxon>
        <taxon>Burkholderiales</taxon>
        <taxon>Sutterellaceae</taxon>
        <taxon>Sutterellaceae incertae sedis</taxon>
        <taxon>Candidatus Aphodousia</taxon>
    </lineage>
</organism>
<dbReference type="Proteomes" id="UP000824083">
    <property type="component" value="Unassembled WGS sequence"/>
</dbReference>
<comment type="caution">
    <text evidence="1">The sequence shown here is derived from an EMBL/GenBank/DDBJ whole genome shotgun (WGS) entry which is preliminary data.</text>
</comment>
<reference evidence="1" key="1">
    <citation type="submission" date="2020-10" db="EMBL/GenBank/DDBJ databases">
        <authorList>
            <person name="Gilroy R."/>
        </authorList>
    </citation>
    <scope>NUCLEOTIDE SEQUENCE</scope>
    <source>
        <strain evidence="1">7463</strain>
    </source>
</reference>
<sequence>MYGLESIGKLLNSMDADSLLARQMLSARIVNVLKRACESKRIHIDFQHCVHVECSSREIIINTTSATIASRLKQIQPTLEKFLFDHGLNLPIGSIRAGKISPLPQLEQYPKDAPRIASPGAAASVRVNAARAVDDDVRKSLERLADALES</sequence>
<dbReference type="EMBL" id="DVMY01000076">
    <property type="protein sequence ID" value="HIU37530.1"/>
    <property type="molecule type" value="Genomic_DNA"/>
</dbReference>
<accession>A0A9D1IIH7</accession>
<evidence type="ECO:0000313" key="2">
    <source>
        <dbReference type="Proteomes" id="UP000824083"/>
    </source>
</evidence>
<name>A0A9D1IIH7_9BURK</name>